<dbReference type="Proteomes" id="UP000285579">
    <property type="component" value="Unassembled WGS sequence"/>
</dbReference>
<reference evidence="1 2" key="1">
    <citation type="journal article" date="2016" name="Front. Microbiol.">
        <title>Comprehensive Phylogenetic Analysis of Bovine Non-aureus Staphylococci Species Based on Whole-Genome Sequencing.</title>
        <authorList>
            <person name="Naushad S."/>
            <person name="Barkema H.W."/>
            <person name="Luby C."/>
            <person name="Condas L.A."/>
            <person name="Nobrega D.B."/>
            <person name="Carson D.A."/>
            <person name="De Buck J."/>
        </authorList>
    </citation>
    <scope>NUCLEOTIDE SEQUENCE [LARGE SCALE GENOMIC DNA]</scope>
    <source>
        <strain evidence="1 2">SNUC 1349</strain>
    </source>
</reference>
<accession>A0AAQ0M178</accession>
<comment type="caution">
    <text evidence="1">The sequence shown here is derived from an EMBL/GenBank/DDBJ whole genome shotgun (WGS) entry which is preliminary data.</text>
</comment>
<dbReference type="AlphaFoldDB" id="A0AAQ0M178"/>
<sequence>MDAIKKINHKIFKLFETKTAYIIFKNSSLPRQTITELMTGKSDIKKLNLIQLKTIRIRINPPK</sequence>
<evidence type="ECO:0000313" key="1">
    <source>
        <dbReference type="EMBL" id="RIM94620.1"/>
    </source>
</evidence>
<gene>
    <name evidence="1" type="ORF">BU104_02750</name>
</gene>
<dbReference type="EMBL" id="QXUI01000001">
    <property type="protein sequence ID" value="RIM94620.1"/>
    <property type="molecule type" value="Genomic_DNA"/>
</dbReference>
<organism evidence="1 2">
    <name type="scientific">Staphylococcus xylosus</name>
    <dbReference type="NCBI Taxonomy" id="1288"/>
    <lineage>
        <taxon>Bacteria</taxon>
        <taxon>Bacillati</taxon>
        <taxon>Bacillota</taxon>
        <taxon>Bacilli</taxon>
        <taxon>Bacillales</taxon>
        <taxon>Staphylococcaceae</taxon>
        <taxon>Staphylococcus</taxon>
    </lineage>
</organism>
<protein>
    <submittedName>
        <fullName evidence="1">Uncharacterized protein</fullName>
    </submittedName>
</protein>
<evidence type="ECO:0000313" key="2">
    <source>
        <dbReference type="Proteomes" id="UP000285579"/>
    </source>
</evidence>
<proteinExistence type="predicted"/>
<name>A0AAQ0M178_STAXY</name>